<dbReference type="PANTHER" id="PTHR28630">
    <property type="match status" value="1"/>
</dbReference>
<dbReference type="InterPro" id="IPR032801">
    <property type="entry name" value="PXL2A/B/C"/>
</dbReference>
<sequence length="217" mass="23702">MSFLQRILGNAPTKTNGALLSNVNLIPIPYPPPAEGTAAEVPKPVVSQSLWEKSPALIVLIRRPGCLLCRQEAIALNEQRELIAKQYGIRMVAILNQEFGSQDFVTNWWKGEAYFDKDLGLFKAMGDGTLRRASLLQLMLPSVIARGQKAKQVAEGNLQGDGTMLGGLLIMRPGDKGMQYDYAETEFGDHAPIETVLENCKKVAEEFGTAVQVQASA</sequence>
<dbReference type="EMBL" id="MCFL01000006">
    <property type="protein sequence ID" value="ORZ39027.1"/>
    <property type="molecule type" value="Genomic_DNA"/>
</dbReference>
<evidence type="ECO:0000256" key="3">
    <source>
        <dbReference type="ARBA" id="ARBA00023284"/>
    </source>
</evidence>
<evidence type="ECO:0000313" key="9">
    <source>
        <dbReference type="Proteomes" id="UP000193411"/>
    </source>
</evidence>
<name>A0A1Y2HWP5_9FUNG</name>
<keyword evidence="3" id="KW-0676">Redox-active center</keyword>
<evidence type="ECO:0000256" key="2">
    <source>
        <dbReference type="ARBA" id="ARBA00022490"/>
    </source>
</evidence>
<comment type="similarity">
    <text evidence="4">Belongs to the peroxiredoxin-like PRXL2 family. PRXL2A subfamily.</text>
</comment>
<reference evidence="8 9" key="1">
    <citation type="submission" date="2016-07" db="EMBL/GenBank/DDBJ databases">
        <title>Pervasive Adenine N6-methylation of Active Genes in Fungi.</title>
        <authorList>
            <consortium name="DOE Joint Genome Institute"/>
            <person name="Mondo S.J."/>
            <person name="Dannebaum R.O."/>
            <person name="Kuo R.C."/>
            <person name="Labutti K."/>
            <person name="Haridas S."/>
            <person name="Kuo A."/>
            <person name="Salamov A."/>
            <person name="Ahrendt S.R."/>
            <person name="Lipzen A."/>
            <person name="Sullivan W."/>
            <person name="Andreopoulos W.B."/>
            <person name="Clum A."/>
            <person name="Lindquist E."/>
            <person name="Daum C."/>
            <person name="Ramamoorthy G.K."/>
            <person name="Gryganskyi A."/>
            <person name="Culley D."/>
            <person name="Magnuson J.K."/>
            <person name="James T.Y."/>
            <person name="O'Malley M.A."/>
            <person name="Stajich J.E."/>
            <person name="Spatafora J.W."/>
            <person name="Visel A."/>
            <person name="Grigoriev I.V."/>
        </authorList>
    </citation>
    <scope>NUCLEOTIDE SEQUENCE [LARGE SCALE GENOMIC DNA]</scope>
    <source>
        <strain evidence="8 9">PL171</strain>
    </source>
</reference>
<proteinExistence type="inferred from homology"/>
<dbReference type="GO" id="GO:0005737">
    <property type="term" value="C:cytoplasm"/>
    <property type="evidence" value="ECO:0007669"/>
    <property type="project" value="UniProtKB-SubCell"/>
</dbReference>
<keyword evidence="9" id="KW-1185">Reference proteome</keyword>
<protein>
    <recommendedName>
        <fullName evidence="5">Peroxiredoxin-like 2A</fullName>
    </recommendedName>
    <alternativeName>
        <fullName evidence="7">Peroxiredoxin-like 2 activated in M-CSF stimulated monocytes</fullName>
    </alternativeName>
    <alternativeName>
        <fullName evidence="6">Redox-regulatory protein FAM213A</fullName>
    </alternativeName>
</protein>
<organism evidence="8 9">
    <name type="scientific">Catenaria anguillulae PL171</name>
    <dbReference type="NCBI Taxonomy" id="765915"/>
    <lineage>
        <taxon>Eukaryota</taxon>
        <taxon>Fungi</taxon>
        <taxon>Fungi incertae sedis</taxon>
        <taxon>Blastocladiomycota</taxon>
        <taxon>Blastocladiomycetes</taxon>
        <taxon>Blastocladiales</taxon>
        <taxon>Catenariaceae</taxon>
        <taxon>Catenaria</taxon>
    </lineage>
</organism>
<evidence type="ECO:0000256" key="1">
    <source>
        <dbReference type="ARBA" id="ARBA00004496"/>
    </source>
</evidence>
<dbReference type="OrthoDB" id="40334at2759"/>
<comment type="subcellular location">
    <subcellularLocation>
        <location evidence="1">Cytoplasm</location>
    </subcellularLocation>
</comment>
<evidence type="ECO:0000256" key="4">
    <source>
        <dbReference type="ARBA" id="ARBA00023787"/>
    </source>
</evidence>
<keyword evidence="2" id="KW-0963">Cytoplasm</keyword>
<comment type="caution">
    <text evidence="8">The sequence shown here is derived from an EMBL/GenBank/DDBJ whole genome shotgun (WGS) entry which is preliminary data.</text>
</comment>
<dbReference type="AlphaFoldDB" id="A0A1Y2HWP5"/>
<dbReference type="Proteomes" id="UP000193411">
    <property type="component" value="Unassembled WGS sequence"/>
</dbReference>
<evidence type="ECO:0000256" key="5">
    <source>
        <dbReference type="ARBA" id="ARBA00023849"/>
    </source>
</evidence>
<dbReference type="PANTHER" id="PTHR28630:SF31">
    <property type="entry name" value="PEROXIREDOXIN-LIKE 2A"/>
    <property type="match status" value="1"/>
</dbReference>
<accession>A0A1Y2HWP5</accession>
<dbReference type="Pfam" id="PF13911">
    <property type="entry name" value="AhpC-TSA_2"/>
    <property type="match status" value="1"/>
</dbReference>
<evidence type="ECO:0000256" key="6">
    <source>
        <dbReference type="ARBA" id="ARBA00032058"/>
    </source>
</evidence>
<gene>
    <name evidence="8" type="ORF">BCR44DRAFT_1496589</name>
</gene>
<evidence type="ECO:0000256" key="7">
    <source>
        <dbReference type="ARBA" id="ARBA00032129"/>
    </source>
</evidence>
<evidence type="ECO:0000313" key="8">
    <source>
        <dbReference type="EMBL" id="ORZ39027.1"/>
    </source>
</evidence>